<reference evidence="4" key="1">
    <citation type="submission" date="2016-10" db="EMBL/GenBank/DDBJ databases">
        <authorList>
            <person name="Varghese N."/>
            <person name="Submissions S."/>
        </authorList>
    </citation>
    <scope>NUCLEOTIDE SEQUENCE [LARGE SCALE GENOMIC DNA]</scope>
    <source>
        <strain evidence="4">CGMCC 1.10658</strain>
    </source>
</reference>
<dbReference type="EMBL" id="FNFH01000009">
    <property type="protein sequence ID" value="SDK80731.1"/>
    <property type="molecule type" value="Genomic_DNA"/>
</dbReference>
<dbReference type="STRING" id="658219.SAMN05216212_3269"/>
<evidence type="ECO:0000259" key="2">
    <source>
        <dbReference type="PROSITE" id="PS50213"/>
    </source>
</evidence>
<dbReference type="RefSeq" id="WP_091517082.1">
    <property type="nucleotide sequence ID" value="NZ_FNFH01000009.1"/>
</dbReference>
<keyword evidence="4" id="KW-1185">Reference proteome</keyword>
<dbReference type="InterPro" id="IPR050904">
    <property type="entry name" value="Adhesion/Biosynth-related"/>
</dbReference>
<name>A0A1G9EXA0_9GAMM</name>
<gene>
    <name evidence="3" type="ORF">SAMN05216212_3269</name>
</gene>
<protein>
    <submittedName>
        <fullName evidence="3">Uncaracterized surface protein containing fasciclin (FAS1) repeats</fullName>
    </submittedName>
</protein>
<dbReference type="Proteomes" id="UP000199305">
    <property type="component" value="Unassembled WGS sequence"/>
</dbReference>
<evidence type="ECO:0000313" key="3">
    <source>
        <dbReference type="EMBL" id="SDK80731.1"/>
    </source>
</evidence>
<feature type="signal peptide" evidence="1">
    <location>
        <begin position="1"/>
        <end position="28"/>
    </location>
</feature>
<evidence type="ECO:0000313" key="4">
    <source>
        <dbReference type="Proteomes" id="UP000199305"/>
    </source>
</evidence>
<dbReference type="InterPro" id="IPR000782">
    <property type="entry name" value="FAS1_domain"/>
</dbReference>
<feature type="domain" description="FAS1" evidence="2">
    <location>
        <begin position="31"/>
        <end position="175"/>
    </location>
</feature>
<dbReference type="PROSITE" id="PS50213">
    <property type="entry name" value="FAS1"/>
    <property type="match status" value="1"/>
</dbReference>
<dbReference type="PANTHER" id="PTHR10900:SF77">
    <property type="entry name" value="FI19380P1"/>
    <property type="match status" value="1"/>
</dbReference>
<dbReference type="SMART" id="SM00554">
    <property type="entry name" value="FAS1"/>
    <property type="match status" value="1"/>
</dbReference>
<accession>A0A1G9EXA0</accession>
<dbReference type="SUPFAM" id="SSF82153">
    <property type="entry name" value="FAS1 domain"/>
    <property type="match status" value="1"/>
</dbReference>
<dbReference type="AlphaFoldDB" id="A0A1G9EXA0"/>
<dbReference type="GO" id="GO:0005615">
    <property type="term" value="C:extracellular space"/>
    <property type="evidence" value="ECO:0007669"/>
    <property type="project" value="TreeGrafter"/>
</dbReference>
<evidence type="ECO:0000256" key="1">
    <source>
        <dbReference type="SAM" id="SignalP"/>
    </source>
</evidence>
<proteinExistence type="predicted"/>
<dbReference type="Pfam" id="PF02469">
    <property type="entry name" value="Fasciclin"/>
    <property type="match status" value="1"/>
</dbReference>
<dbReference type="FunFam" id="2.30.180.10:FF:000014">
    <property type="entry name" value="Stabilin 1"/>
    <property type="match status" value="1"/>
</dbReference>
<organism evidence="3 4">
    <name type="scientific">Microbulbifer yueqingensis</name>
    <dbReference type="NCBI Taxonomy" id="658219"/>
    <lineage>
        <taxon>Bacteria</taxon>
        <taxon>Pseudomonadati</taxon>
        <taxon>Pseudomonadota</taxon>
        <taxon>Gammaproteobacteria</taxon>
        <taxon>Cellvibrionales</taxon>
        <taxon>Microbulbiferaceae</taxon>
        <taxon>Microbulbifer</taxon>
    </lineage>
</organism>
<sequence>MRTFKQLLSRFMWAPLVLAALYCGSLQADPNKTIAENAYKAESLSVLVEAIKAAGLVDTLNSEGPFTVFAPTDDAFAALPQGKVEELMKPENQQKLQKILGYHVVPGKATAEVVMEMIKKGGGHATVDTVQGEKLTLRADGGKVTVTDARGNTATVLQADLMSSNGVVHVINGVLMPTKK</sequence>
<feature type="chain" id="PRO_5011592119" evidence="1">
    <location>
        <begin position="29"/>
        <end position="180"/>
    </location>
</feature>
<dbReference type="Gene3D" id="2.30.180.10">
    <property type="entry name" value="FAS1 domain"/>
    <property type="match status" value="1"/>
</dbReference>
<dbReference type="OrthoDB" id="9800666at2"/>
<dbReference type="InterPro" id="IPR036378">
    <property type="entry name" value="FAS1_dom_sf"/>
</dbReference>
<keyword evidence="1" id="KW-0732">Signal</keyword>
<dbReference type="PANTHER" id="PTHR10900">
    <property type="entry name" value="PERIOSTIN-RELATED"/>
    <property type="match status" value="1"/>
</dbReference>